<sequence length="840" mass="89930">MNGPRPFLCIADPSLRDFVGHHFSYDHAVAEAAREAGFTPLVLGHRALPEDVARQAGALPCFRDDIFAGLQGGGPIRRRRDDLLRNRRFAEDLLAGLPRDLPPGSMLLAHMLTKRQMLGLARVVEALPKHVTIVALLRYQTEFYDDGLTARAFARLRRAVAGGAKLRLASDSARLARRIGRLAGLPVEVLPIPHTPPELPPPAPPQGRALHMVSLGNARDEKGILEILEAIRLLRAEPAGLEGLRFTLQANDAVPEIAAAIDSFALELPEQVRLLRRALSPEAYAALLAESDLVLLPYWREIYEARTSGVLPEALGGGRPVICTAGTWMADELALCGAGLLVADHDPAGLAAAIRQAHAAWPRLAAGALAGRAFCLARHGGAPLMRALMAPPPPPLPPEPPRRVQVFYPWPDFLGRSAGASLRSNLMAEVVAPHVEELRVMQDGAAPTTRRGNILVEALHERRLIGLAKGLTWRGLRLLTRPLSGAAQQGEVLFPWLHLQRMVDPFFRRRMERLIGGSDAVLLEYGFWSAPVLEICERLGVPCVLTAHDVIEDRVAGSALLRRLTEWLERRALRRAPHVVAVTPGDAARFAALGVTAQVIPNPVDLGAMSKPLPAPPRLLLERLGIDLPDRPFGLFVGSRHPPNIAAVAALREVAARMHQELGEAAPMIVVAGSAAPAEEAPGFLALGQVHAMALAALYQAASIALVPLPEGTGSSLKTLEAMAAGLPVLGTAVAFRGLAVTQGEQGLVEDALERWPALLPALTADPARLARLAEGGRALAARYDHRLVMAAYLPLLGLAEDAAPMPALPQLLAETPPFPARIAARPALPAFSGGTLPVD</sequence>
<dbReference type="PANTHER" id="PTHR46401">
    <property type="entry name" value="GLYCOSYLTRANSFERASE WBBK-RELATED"/>
    <property type="match status" value="1"/>
</dbReference>
<dbReference type="Pfam" id="PF13692">
    <property type="entry name" value="Glyco_trans_1_4"/>
    <property type="match status" value="2"/>
</dbReference>
<comment type="caution">
    <text evidence="3">The sequence shown here is derived from an EMBL/GenBank/DDBJ whole genome shotgun (WGS) entry which is preliminary data.</text>
</comment>
<dbReference type="EMBL" id="JBHRSB010000007">
    <property type="protein sequence ID" value="MFC3002607.1"/>
    <property type="molecule type" value="Genomic_DNA"/>
</dbReference>
<dbReference type="InterPro" id="IPR028098">
    <property type="entry name" value="Glyco_trans_4-like_N"/>
</dbReference>
<keyword evidence="4" id="KW-1185">Reference proteome</keyword>
<feature type="domain" description="Glycosyltransferase subfamily 4-like N-terminal" evidence="2">
    <location>
        <begin position="478"/>
        <end position="606"/>
    </location>
</feature>
<dbReference type="Proteomes" id="UP001595420">
    <property type="component" value="Unassembled WGS sequence"/>
</dbReference>
<dbReference type="CDD" id="cd03801">
    <property type="entry name" value="GT4_PimA-like"/>
    <property type="match status" value="1"/>
</dbReference>
<evidence type="ECO:0000313" key="3">
    <source>
        <dbReference type="EMBL" id="MFC3002607.1"/>
    </source>
</evidence>
<gene>
    <name evidence="3" type="ORF">ACFOD3_22095</name>
</gene>
<dbReference type="Pfam" id="PF13439">
    <property type="entry name" value="Glyco_transf_4"/>
    <property type="match status" value="1"/>
</dbReference>
<evidence type="ECO:0000313" key="4">
    <source>
        <dbReference type="Proteomes" id="UP001595420"/>
    </source>
</evidence>
<accession>A0ABV7BYC2</accession>
<proteinExistence type="predicted"/>
<evidence type="ECO:0000259" key="2">
    <source>
        <dbReference type="Pfam" id="PF13439"/>
    </source>
</evidence>
<keyword evidence="1" id="KW-0808">Transferase</keyword>
<name>A0ABV7BYC2_9PROT</name>
<reference evidence="4" key="1">
    <citation type="journal article" date="2019" name="Int. J. Syst. Evol. Microbiol.">
        <title>The Global Catalogue of Microorganisms (GCM) 10K type strain sequencing project: providing services to taxonomists for standard genome sequencing and annotation.</title>
        <authorList>
            <consortium name="The Broad Institute Genomics Platform"/>
            <consortium name="The Broad Institute Genome Sequencing Center for Infectious Disease"/>
            <person name="Wu L."/>
            <person name="Ma J."/>
        </authorList>
    </citation>
    <scope>NUCLEOTIDE SEQUENCE [LARGE SCALE GENOMIC DNA]</scope>
    <source>
        <strain evidence="4">CGMCC 1.16855</strain>
    </source>
</reference>
<dbReference type="RefSeq" id="WP_216838708.1">
    <property type="nucleotide sequence ID" value="NZ_JAFNJS010000007.1"/>
</dbReference>
<evidence type="ECO:0000256" key="1">
    <source>
        <dbReference type="ARBA" id="ARBA00022679"/>
    </source>
</evidence>
<organism evidence="3 4">
    <name type="scientific">Falsiroseomonas tokyonensis</name>
    <dbReference type="NCBI Taxonomy" id="430521"/>
    <lineage>
        <taxon>Bacteria</taxon>
        <taxon>Pseudomonadati</taxon>
        <taxon>Pseudomonadota</taxon>
        <taxon>Alphaproteobacteria</taxon>
        <taxon>Acetobacterales</taxon>
        <taxon>Roseomonadaceae</taxon>
        <taxon>Falsiroseomonas</taxon>
    </lineage>
</organism>
<dbReference type="PANTHER" id="PTHR46401:SF2">
    <property type="entry name" value="GLYCOSYLTRANSFERASE WBBK-RELATED"/>
    <property type="match status" value="1"/>
</dbReference>
<protein>
    <submittedName>
        <fullName evidence="3">Glycosyltransferase</fullName>
    </submittedName>
</protein>